<comment type="caution">
    <text evidence="7">The sequence shown here is derived from an EMBL/GenBank/DDBJ whole genome shotgun (WGS) entry which is preliminary data.</text>
</comment>
<reference evidence="7 8" key="1">
    <citation type="journal article" date="2014" name="BMC Genomics">
        <title>Comparison of environmental and isolate Sulfobacillus genomes reveals diverse carbon, sulfur, nitrogen, and hydrogen metabolisms.</title>
        <authorList>
            <person name="Justice N.B."/>
            <person name="Norman A."/>
            <person name="Brown C.T."/>
            <person name="Singh A."/>
            <person name="Thomas B.C."/>
            <person name="Banfield J.F."/>
        </authorList>
    </citation>
    <scope>NUCLEOTIDE SEQUENCE [LARGE SCALE GENOMIC DNA]</scope>
    <source>
        <strain evidence="7">AMDSBA1</strain>
    </source>
</reference>
<dbReference type="PANTHER" id="PTHR23513:SF6">
    <property type="entry name" value="MAJOR FACILITATOR SUPERFAMILY ASSOCIATED DOMAIN-CONTAINING PROTEIN"/>
    <property type="match status" value="1"/>
</dbReference>
<keyword evidence="3 6" id="KW-0812">Transmembrane</keyword>
<evidence type="ECO:0000256" key="6">
    <source>
        <dbReference type="SAM" id="Phobius"/>
    </source>
</evidence>
<feature type="transmembrane region" description="Helical" evidence="6">
    <location>
        <begin position="172"/>
        <end position="191"/>
    </location>
</feature>
<dbReference type="InterPro" id="IPR011701">
    <property type="entry name" value="MFS"/>
</dbReference>
<proteinExistence type="predicted"/>
<protein>
    <recommendedName>
        <fullName evidence="9">MFS transporter</fullName>
    </recommendedName>
</protein>
<feature type="transmembrane region" description="Helical" evidence="6">
    <location>
        <begin position="67"/>
        <end position="88"/>
    </location>
</feature>
<evidence type="ECO:0008006" key="9">
    <source>
        <dbReference type="Google" id="ProtNLM"/>
    </source>
</evidence>
<dbReference type="GO" id="GO:0022857">
    <property type="term" value="F:transmembrane transporter activity"/>
    <property type="evidence" value="ECO:0007669"/>
    <property type="project" value="InterPro"/>
</dbReference>
<feature type="transmembrane region" description="Helical" evidence="6">
    <location>
        <begin position="38"/>
        <end position="61"/>
    </location>
</feature>
<dbReference type="CDD" id="cd06173">
    <property type="entry name" value="MFS_MefA_like"/>
    <property type="match status" value="1"/>
</dbReference>
<accession>A0A2T2WS00</accession>
<dbReference type="InterPro" id="IPR036259">
    <property type="entry name" value="MFS_trans_sf"/>
</dbReference>
<evidence type="ECO:0000256" key="4">
    <source>
        <dbReference type="ARBA" id="ARBA00022989"/>
    </source>
</evidence>
<keyword evidence="5 6" id="KW-0472">Membrane</keyword>
<dbReference type="SUPFAM" id="SSF103473">
    <property type="entry name" value="MFS general substrate transporter"/>
    <property type="match status" value="1"/>
</dbReference>
<feature type="transmembrane region" description="Helical" evidence="6">
    <location>
        <begin position="382"/>
        <end position="404"/>
    </location>
</feature>
<evidence type="ECO:0000256" key="1">
    <source>
        <dbReference type="ARBA" id="ARBA00004651"/>
    </source>
</evidence>
<dbReference type="EMBL" id="PXYT01000062">
    <property type="protein sequence ID" value="PSR25016.1"/>
    <property type="molecule type" value="Genomic_DNA"/>
</dbReference>
<dbReference type="Proteomes" id="UP000242699">
    <property type="component" value="Unassembled WGS sequence"/>
</dbReference>
<sequence>MEVAGSCQRFWEELAGWKGSTFMGRVNALSIRSRRIRLNLSVVLSQAGFGIRYVVVLYIIYHLSHSTLAVGAVLGIPSLVQVLLAPMGGIAADRLHRPHFIATAYGLSALATGLLWWAAGHVPASYEFFYPLIYTLYALTAASDALVGSSYRTLMSEWVSESHLVQWEGLWNALRQGFWLGGILVTGWTITYLGPGVWLFTGICLFVAAALIVLGPYESPAPRGGESRLRTRGIPGEIRNTWDSLRLAWQHLRDERFMWAFAVVISLSNIPHNLLLALPFFLSMTLHKGYGGFGVLESCVILGSVLGNVWIARQIREHQVRKLLVVAFLIQSAICIVLFIGARSSFVAVVILLTAYGATDALFTPAYVHLSLVAPHAIRGQIFGLFNAVALLTTPMITLALGWLLTITTASHIIAVIAVVFALLAIVISRIRALKYNIIRD</sequence>
<feature type="transmembrane region" description="Helical" evidence="6">
    <location>
        <begin position="197"/>
        <end position="217"/>
    </location>
</feature>
<evidence type="ECO:0000313" key="7">
    <source>
        <dbReference type="EMBL" id="PSR25016.1"/>
    </source>
</evidence>
<dbReference type="GO" id="GO:0005886">
    <property type="term" value="C:plasma membrane"/>
    <property type="evidence" value="ECO:0007669"/>
    <property type="project" value="UniProtKB-SubCell"/>
</dbReference>
<feature type="transmembrane region" description="Helical" evidence="6">
    <location>
        <begin position="131"/>
        <end position="151"/>
    </location>
</feature>
<evidence type="ECO:0000256" key="5">
    <source>
        <dbReference type="ARBA" id="ARBA00023136"/>
    </source>
</evidence>
<feature type="transmembrane region" description="Helical" evidence="6">
    <location>
        <begin position="257"/>
        <end position="278"/>
    </location>
</feature>
<dbReference type="Gene3D" id="1.20.1250.20">
    <property type="entry name" value="MFS general substrate transporter like domains"/>
    <property type="match status" value="1"/>
</dbReference>
<name>A0A2T2WS00_9FIRM</name>
<feature type="transmembrane region" description="Helical" evidence="6">
    <location>
        <begin position="100"/>
        <end position="119"/>
    </location>
</feature>
<dbReference type="AlphaFoldDB" id="A0A2T2WS00"/>
<gene>
    <name evidence="7" type="ORF">C7B43_17705</name>
</gene>
<dbReference type="Pfam" id="PF07690">
    <property type="entry name" value="MFS_1"/>
    <property type="match status" value="1"/>
</dbReference>
<feature type="transmembrane region" description="Helical" evidence="6">
    <location>
        <begin position="346"/>
        <end position="370"/>
    </location>
</feature>
<evidence type="ECO:0000256" key="2">
    <source>
        <dbReference type="ARBA" id="ARBA00022475"/>
    </source>
</evidence>
<feature type="transmembrane region" description="Helical" evidence="6">
    <location>
        <begin position="290"/>
        <end position="311"/>
    </location>
</feature>
<evidence type="ECO:0000313" key="8">
    <source>
        <dbReference type="Proteomes" id="UP000242699"/>
    </source>
</evidence>
<feature type="transmembrane region" description="Helical" evidence="6">
    <location>
        <begin position="410"/>
        <end position="431"/>
    </location>
</feature>
<keyword evidence="4 6" id="KW-1133">Transmembrane helix</keyword>
<keyword evidence="2" id="KW-1003">Cell membrane</keyword>
<comment type="subcellular location">
    <subcellularLocation>
        <location evidence="1">Cell membrane</location>
        <topology evidence="1">Multi-pass membrane protein</topology>
    </subcellularLocation>
</comment>
<evidence type="ECO:0000256" key="3">
    <source>
        <dbReference type="ARBA" id="ARBA00022692"/>
    </source>
</evidence>
<organism evidence="7 8">
    <name type="scientific">Sulfobacillus benefaciens</name>
    <dbReference type="NCBI Taxonomy" id="453960"/>
    <lineage>
        <taxon>Bacteria</taxon>
        <taxon>Bacillati</taxon>
        <taxon>Bacillota</taxon>
        <taxon>Clostridia</taxon>
        <taxon>Eubacteriales</taxon>
        <taxon>Clostridiales Family XVII. Incertae Sedis</taxon>
        <taxon>Sulfobacillus</taxon>
    </lineage>
</organism>
<dbReference type="PANTHER" id="PTHR23513">
    <property type="entry name" value="INTEGRAL MEMBRANE EFFLUX PROTEIN-RELATED"/>
    <property type="match status" value="1"/>
</dbReference>
<feature type="transmembrane region" description="Helical" evidence="6">
    <location>
        <begin position="323"/>
        <end position="340"/>
    </location>
</feature>